<reference evidence="2" key="1">
    <citation type="journal article" date="2021" name="bioRxiv">
        <title>Whole Genome Assembly and Annotation of Northern Wild Rice, Zizania palustris L., Supports a Whole Genome Duplication in the Zizania Genus.</title>
        <authorList>
            <person name="Haas M."/>
            <person name="Kono T."/>
            <person name="Macchietto M."/>
            <person name="Millas R."/>
            <person name="McGilp L."/>
            <person name="Shao M."/>
            <person name="Duquette J."/>
            <person name="Hirsch C.N."/>
            <person name="Kimball J."/>
        </authorList>
    </citation>
    <scope>NUCLEOTIDE SEQUENCE</scope>
    <source>
        <tissue evidence="2">Fresh leaf tissue</tissue>
    </source>
</reference>
<sequence>MHPQLGLLRRLHRSAAALSMASKVLAGSPAALGFRMPAEWEPHDQCWIGWPDDEGIWRDDAAPAQKAFANVVNAISRFEPITVCTNSGQYKRVSDLMKHNSSVRVVEMSSGLVWLRDLGPTFVVREGQTGSMREIAGVDWQYNGYGGFNGLFDPIGQLNWRKKISLKLKKCFGRHERYEEDYIEDNLVARKVLELERIPRFETDFVLEGGSIHVDGEGTCITTEQCLCHGNRNPHLTKEEIESQLKTHLSVSKVIWLPKGLHGDDAISGHVDNICCFVRPGAVLLSWIDDESDPQYERSISAFNVLSSTTDAKGRKLEVIKIHVPGPLYMTNKEAGPLADLGVSGHERLAGSYVNFYIANGGIIAPAFGDKWDEEAYKVLMKSFPNHQVVMVDRGREIVLGGGNIHCATQQQPALSPIPLDADAIYNSEFKQPVHNMMS</sequence>
<reference evidence="2" key="2">
    <citation type="submission" date="2021-02" db="EMBL/GenBank/DDBJ databases">
        <authorList>
            <person name="Kimball J.A."/>
            <person name="Haas M.W."/>
            <person name="Macchietto M."/>
            <person name="Kono T."/>
            <person name="Duquette J."/>
            <person name="Shao M."/>
        </authorList>
    </citation>
    <scope>NUCLEOTIDE SEQUENCE</scope>
    <source>
        <tissue evidence="2">Fresh leaf tissue</tissue>
    </source>
</reference>
<keyword evidence="1" id="KW-0378">Hydrolase</keyword>
<dbReference type="PANTHER" id="PTHR31377:SF4">
    <property type="entry name" value="AGMATINE DEIMINASE"/>
    <property type="match status" value="1"/>
</dbReference>
<dbReference type="PANTHER" id="PTHR31377">
    <property type="entry name" value="AGMATINE DEIMINASE-RELATED"/>
    <property type="match status" value="1"/>
</dbReference>
<dbReference type="HAMAP" id="MF_01841">
    <property type="entry name" value="Agmatine_deimin"/>
    <property type="match status" value="1"/>
</dbReference>
<comment type="caution">
    <text evidence="2">The sequence shown here is derived from an EMBL/GenBank/DDBJ whole genome shotgun (WGS) entry which is preliminary data.</text>
</comment>
<name>A0A8J5RI10_ZIZPA</name>
<dbReference type="AlphaFoldDB" id="A0A8J5RI10"/>
<dbReference type="InterPro" id="IPR007466">
    <property type="entry name" value="Peptidyl-Arg-deiminase_porph"/>
</dbReference>
<protein>
    <recommendedName>
        <fullName evidence="4">Agmatine deiminase</fullName>
    </recommendedName>
</protein>
<dbReference type="EMBL" id="JAAALK010000289">
    <property type="protein sequence ID" value="KAG8049557.1"/>
    <property type="molecule type" value="Genomic_DNA"/>
</dbReference>
<dbReference type="OrthoDB" id="544103at2759"/>
<evidence type="ECO:0000313" key="2">
    <source>
        <dbReference type="EMBL" id="KAG8049557.1"/>
    </source>
</evidence>
<evidence type="ECO:0000313" key="3">
    <source>
        <dbReference type="Proteomes" id="UP000729402"/>
    </source>
</evidence>
<dbReference type="GO" id="GO:0047632">
    <property type="term" value="F:agmatine deiminase activity"/>
    <property type="evidence" value="ECO:0007669"/>
    <property type="project" value="InterPro"/>
</dbReference>
<dbReference type="GO" id="GO:0009446">
    <property type="term" value="P:putrescine biosynthetic process"/>
    <property type="evidence" value="ECO:0007669"/>
    <property type="project" value="InterPro"/>
</dbReference>
<dbReference type="GO" id="GO:0004668">
    <property type="term" value="F:protein-arginine deiminase activity"/>
    <property type="evidence" value="ECO:0007669"/>
    <property type="project" value="InterPro"/>
</dbReference>
<dbReference type="InterPro" id="IPR017754">
    <property type="entry name" value="Agmatine_deiminase"/>
</dbReference>
<evidence type="ECO:0008006" key="4">
    <source>
        <dbReference type="Google" id="ProtNLM"/>
    </source>
</evidence>
<organism evidence="2 3">
    <name type="scientific">Zizania palustris</name>
    <name type="common">Northern wild rice</name>
    <dbReference type="NCBI Taxonomy" id="103762"/>
    <lineage>
        <taxon>Eukaryota</taxon>
        <taxon>Viridiplantae</taxon>
        <taxon>Streptophyta</taxon>
        <taxon>Embryophyta</taxon>
        <taxon>Tracheophyta</taxon>
        <taxon>Spermatophyta</taxon>
        <taxon>Magnoliopsida</taxon>
        <taxon>Liliopsida</taxon>
        <taxon>Poales</taxon>
        <taxon>Poaceae</taxon>
        <taxon>BOP clade</taxon>
        <taxon>Oryzoideae</taxon>
        <taxon>Oryzeae</taxon>
        <taxon>Zizaniinae</taxon>
        <taxon>Zizania</taxon>
    </lineage>
</organism>
<keyword evidence="3" id="KW-1185">Reference proteome</keyword>
<dbReference type="Pfam" id="PF04371">
    <property type="entry name" value="PAD_porph"/>
    <property type="match status" value="1"/>
</dbReference>
<evidence type="ECO:0000256" key="1">
    <source>
        <dbReference type="ARBA" id="ARBA00022801"/>
    </source>
</evidence>
<proteinExistence type="inferred from homology"/>
<gene>
    <name evidence="2" type="ORF">GUJ93_ZPchr0009g454</name>
</gene>
<accession>A0A8J5RI10</accession>
<dbReference type="Proteomes" id="UP000729402">
    <property type="component" value="Unassembled WGS sequence"/>
</dbReference>